<organism evidence="7 8">
    <name type="scientific">Paenibacillus gyeongsangnamensis</name>
    <dbReference type="NCBI Taxonomy" id="3388067"/>
    <lineage>
        <taxon>Bacteria</taxon>
        <taxon>Bacillati</taxon>
        <taxon>Bacillota</taxon>
        <taxon>Bacilli</taxon>
        <taxon>Bacillales</taxon>
        <taxon>Paenibacillaceae</taxon>
        <taxon>Paenibacillus</taxon>
    </lineage>
</organism>
<keyword evidence="3" id="KW-0813">Transport</keyword>
<dbReference type="PROSITE" id="PS00211">
    <property type="entry name" value="ABC_TRANSPORTER_1"/>
    <property type="match status" value="1"/>
</dbReference>
<keyword evidence="4" id="KW-0547">Nucleotide-binding</keyword>
<dbReference type="InterPro" id="IPR003439">
    <property type="entry name" value="ABC_transporter-like_ATP-bd"/>
</dbReference>
<accession>A0ABT4QG85</accession>
<comment type="subcellular location">
    <subcellularLocation>
        <location evidence="1">Cell membrane</location>
        <topology evidence="1">Peripheral membrane protein</topology>
    </subcellularLocation>
</comment>
<dbReference type="PANTHER" id="PTHR42734:SF17">
    <property type="entry name" value="METAL TRANSPORT SYSTEM ATP-BINDING PROTEIN TM_0124-RELATED"/>
    <property type="match status" value="1"/>
</dbReference>
<dbReference type="SUPFAM" id="SSF52540">
    <property type="entry name" value="P-loop containing nucleoside triphosphate hydrolases"/>
    <property type="match status" value="1"/>
</dbReference>
<dbReference type="InterPro" id="IPR017871">
    <property type="entry name" value="ABC_transporter-like_CS"/>
</dbReference>
<evidence type="ECO:0000313" key="8">
    <source>
        <dbReference type="Proteomes" id="UP001527882"/>
    </source>
</evidence>
<evidence type="ECO:0000256" key="5">
    <source>
        <dbReference type="ARBA" id="ARBA00022840"/>
    </source>
</evidence>
<keyword evidence="5 7" id="KW-0067">ATP-binding</keyword>
<gene>
    <name evidence="7" type="ORF">O9H85_26400</name>
</gene>
<evidence type="ECO:0000256" key="1">
    <source>
        <dbReference type="ARBA" id="ARBA00004202"/>
    </source>
</evidence>
<evidence type="ECO:0000256" key="4">
    <source>
        <dbReference type="ARBA" id="ARBA00022741"/>
    </source>
</evidence>
<dbReference type="GO" id="GO:0005524">
    <property type="term" value="F:ATP binding"/>
    <property type="evidence" value="ECO:0007669"/>
    <property type="project" value="UniProtKB-KW"/>
</dbReference>
<evidence type="ECO:0000256" key="3">
    <source>
        <dbReference type="ARBA" id="ARBA00022448"/>
    </source>
</evidence>
<dbReference type="CDD" id="cd03225">
    <property type="entry name" value="ABC_cobalt_CbiO_domain1"/>
    <property type="match status" value="1"/>
</dbReference>
<dbReference type="RefSeq" id="WP_269884398.1">
    <property type="nucleotide sequence ID" value="NZ_JAQAGZ010000020.1"/>
</dbReference>
<protein>
    <submittedName>
        <fullName evidence="7">ATP-binding cassette domain-containing protein</fullName>
    </submittedName>
</protein>
<dbReference type="PROSITE" id="PS50893">
    <property type="entry name" value="ABC_TRANSPORTER_2"/>
    <property type="match status" value="1"/>
</dbReference>
<name>A0ABT4QG85_9BACL</name>
<keyword evidence="8" id="KW-1185">Reference proteome</keyword>
<dbReference type="SMART" id="SM00382">
    <property type="entry name" value="AAA"/>
    <property type="match status" value="1"/>
</dbReference>
<feature type="domain" description="ABC transporter" evidence="6">
    <location>
        <begin position="7"/>
        <end position="244"/>
    </location>
</feature>
<dbReference type="PANTHER" id="PTHR42734">
    <property type="entry name" value="METAL TRANSPORT SYSTEM ATP-BINDING PROTEIN TM_0124-RELATED"/>
    <property type="match status" value="1"/>
</dbReference>
<comment type="similarity">
    <text evidence="2">Belongs to the ABC transporter superfamily.</text>
</comment>
<sequence length="259" mass="29527">MVLSQVVSLENIDFIREERHILSGVGLHIQEGEHWVVLGKNGSGKTTILELLTGYQFPSKGTVKVLDNVYGQCDVREVRKRIGYISQSLYEKLTPADTVWEVVATGAFGFLRFYEEIPAGVQEQALDMLSRFKLRHLAFQPLGTLSQGERKKVMLARSLMTKPSVLIMDEPCSGLDLFERERLLEQVNELSGQQMTVIYVTHHIEEIMPMFTHLLLIDQGRIIASGPKKDVLTEENLMKAYQVPVKLEWFGDRPWIKVL</sequence>
<evidence type="ECO:0000259" key="6">
    <source>
        <dbReference type="PROSITE" id="PS50893"/>
    </source>
</evidence>
<comment type="caution">
    <text evidence="7">The sequence shown here is derived from an EMBL/GenBank/DDBJ whole genome shotgun (WGS) entry which is preliminary data.</text>
</comment>
<proteinExistence type="inferred from homology"/>
<dbReference type="InterPro" id="IPR027417">
    <property type="entry name" value="P-loop_NTPase"/>
</dbReference>
<reference evidence="7 8" key="1">
    <citation type="submission" date="2022-12" db="EMBL/GenBank/DDBJ databases">
        <title>Draft genome sequence of Paenibacillus sp. dW9.</title>
        <authorList>
            <person name="Choi E.-W."/>
            <person name="Kim D.-U."/>
        </authorList>
    </citation>
    <scope>NUCLEOTIDE SEQUENCE [LARGE SCALE GENOMIC DNA]</scope>
    <source>
        <strain evidence="8">dW9</strain>
    </source>
</reference>
<dbReference type="Pfam" id="PF00005">
    <property type="entry name" value="ABC_tran"/>
    <property type="match status" value="1"/>
</dbReference>
<evidence type="ECO:0000256" key="2">
    <source>
        <dbReference type="ARBA" id="ARBA00005417"/>
    </source>
</evidence>
<evidence type="ECO:0000313" key="7">
    <source>
        <dbReference type="EMBL" id="MCZ8515864.1"/>
    </source>
</evidence>
<dbReference type="InterPro" id="IPR050153">
    <property type="entry name" value="Metal_Ion_Import_ABC"/>
</dbReference>
<dbReference type="InterPro" id="IPR003593">
    <property type="entry name" value="AAA+_ATPase"/>
</dbReference>
<dbReference type="Gene3D" id="3.40.50.300">
    <property type="entry name" value="P-loop containing nucleotide triphosphate hydrolases"/>
    <property type="match status" value="1"/>
</dbReference>
<dbReference type="EMBL" id="JAQAGZ010000020">
    <property type="protein sequence ID" value="MCZ8515864.1"/>
    <property type="molecule type" value="Genomic_DNA"/>
</dbReference>
<dbReference type="InterPro" id="IPR015856">
    <property type="entry name" value="ABC_transpr_CbiO/EcfA_su"/>
</dbReference>
<dbReference type="Proteomes" id="UP001527882">
    <property type="component" value="Unassembled WGS sequence"/>
</dbReference>